<gene>
    <name evidence="2" type="ORF">PINE0816_LOCUS23810</name>
</gene>
<dbReference type="AlphaFoldDB" id="A0A7S0GNX2"/>
<proteinExistence type="predicted"/>
<feature type="transmembrane region" description="Helical" evidence="1">
    <location>
        <begin position="81"/>
        <end position="101"/>
    </location>
</feature>
<name>A0A7S0GNX2_9STRA</name>
<accession>A0A7S0GNX2</accession>
<organism evidence="2">
    <name type="scientific">Proboscia inermis</name>
    <dbReference type="NCBI Taxonomy" id="420281"/>
    <lineage>
        <taxon>Eukaryota</taxon>
        <taxon>Sar</taxon>
        <taxon>Stramenopiles</taxon>
        <taxon>Ochrophyta</taxon>
        <taxon>Bacillariophyta</taxon>
        <taxon>Coscinodiscophyceae</taxon>
        <taxon>Rhizosoleniophycidae</taxon>
        <taxon>Rhizosoleniales</taxon>
        <taxon>Rhizosoleniaceae</taxon>
        <taxon>Proboscia</taxon>
    </lineage>
</organism>
<sequence>MGINETLVAINALSTNIDGMSDACVANVIPAVASLTDFGSDITELLTDLNTFDEFTQCTRVNKLYVSLVHDTICNDVANGLGHSAICLMMMTIGCVGVIFLRASWMTYKPCEEDSYYQKEMPPAYVPVQARTYSSLQSSGPSYRSHTTSNSWT</sequence>
<evidence type="ECO:0000256" key="1">
    <source>
        <dbReference type="SAM" id="Phobius"/>
    </source>
</evidence>
<keyword evidence="1" id="KW-0812">Transmembrane</keyword>
<keyword evidence="1" id="KW-1133">Transmembrane helix</keyword>
<dbReference type="EMBL" id="HBEL01052063">
    <property type="protein sequence ID" value="CAD8427644.1"/>
    <property type="molecule type" value="Transcribed_RNA"/>
</dbReference>
<protein>
    <submittedName>
        <fullName evidence="2">Uncharacterized protein</fullName>
    </submittedName>
</protein>
<keyword evidence="1" id="KW-0472">Membrane</keyword>
<evidence type="ECO:0000313" key="2">
    <source>
        <dbReference type="EMBL" id="CAD8427644.1"/>
    </source>
</evidence>
<reference evidence="2" key="1">
    <citation type="submission" date="2021-01" db="EMBL/GenBank/DDBJ databases">
        <authorList>
            <person name="Corre E."/>
            <person name="Pelletier E."/>
            <person name="Niang G."/>
            <person name="Scheremetjew M."/>
            <person name="Finn R."/>
            <person name="Kale V."/>
            <person name="Holt S."/>
            <person name="Cochrane G."/>
            <person name="Meng A."/>
            <person name="Brown T."/>
            <person name="Cohen L."/>
        </authorList>
    </citation>
    <scope>NUCLEOTIDE SEQUENCE</scope>
    <source>
        <strain evidence="2">CCAP1064/1</strain>
    </source>
</reference>